<organism evidence="1 2">
    <name type="scientific">Elysia marginata</name>
    <dbReference type="NCBI Taxonomy" id="1093978"/>
    <lineage>
        <taxon>Eukaryota</taxon>
        <taxon>Metazoa</taxon>
        <taxon>Spiralia</taxon>
        <taxon>Lophotrochozoa</taxon>
        <taxon>Mollusca</taxon>
        <taxon>Gastropoda</taxon>
        <taxon>Heterobranchia</taxon>
        <taxon>Euthyneura</taxon>
        <taxon>Panpulmonata</taxon>
        <taxon>Sacoglossa</taxon>
        <taxon>Placobranchoidea</taxon>
        <taxon>Plakobranchidae</taxon>
        <taxon>Elysia</taxon>
    </lineage>
</organism>
<name>A0AAV4HMJ8_9GAST</name>
<proteinExistence type="predicted"/>
<gene>
    <name evidence="1" type="ORF">ElyMa_004490700</name>
</gene>
<sequence>MSEQKCKKVLYQPYHERSVIRARNNLKNYVDQLVVTNPHRGSLKFLSSSPNHPNEWEGKTGMMEHVQSAFPMPPKRSMPAHHQESLDLYIPTLSSEKTSHLFSDEQIMLYDDDKSFNSNCSSFTLSLWPKSSKTSLSDSQSNVLSMETDIAMINENVNVENGDLNAAIRPTTSCTAAKKDQAEENNDTSFCNLPHSSISQERHYLVDLARQDFTKAAALYDAKLEDWIGIVRDIQRFYNELQTSMKPVNVICGQYSEAVYRSWRQLCFFMECLYTEMEVERMALQPENKMSKFYFPRELQKYIKKSVAVRINKNFLHVKSEMHKIAKALKKLYNGNITFIWKYNQQLKEDQLKIAVPVLLLLHRQNRFFQLQQGKPLTSPMTPGLTAGLYGKEKSIQDRYLRWVQEPSKSAEKMITTYYDSRESSFASTKQCPTIDKQSHIIARSEAWQDHYTVQTNKSTVAALFSDINFDCEQAMSSLPDTTNSEQDAFKCHPRAINQLVTLQASKANSAAAAAALFHDKFTEWEARNKTLDRLFEGSKKKLLPCKNSKIDVIEFPVEDLKMLAWLCNSIELLHYETELERMALRPNNKKRTWLFSDVLTLKNHNMDATWRFSKPVCEVIGTKNKNKLSNKFNRLYKVLKRVAKFCCDIWKEHGKLIQLYNNTQVQEACLVRLPMMVSDVSIQVRDLIIKGNISETPLEQMTCLRKKTEMELSCHTQNKLDNPSSDCEGDYGACKLEEAKDNGTSPRTATNNQRNEILDRPDLLPAFVPGADMMMKEQDLESYDRLCSALILLKKARNVLKSIIDDVSEPGRAHRFEAQKNAPNRLTKLSKKLKLCSKHLCPRLNMGSRDYQMEEIPQYLHSAFIDFEEVTGVYSQAQGVLQRLVIAFQFVMKKLSPSFIQNLGIECSFGDDLHSAQLGSQVSDVTILTSKD</sequence>
<reference evidence="1 2" key="1">
    <citation type="journal article" date="2021" name="Elife">
        <title>Chloroplast acquisition without the gene transfer in kleptoplastic sea slugs, Plakobranchus ocellatus.</title>
        <authorList>
            <person name="Maeda T."/>
            <person name="Takahashi S."/>
            <person name="Yoshida T."/>
            <person name="Shimamura S."/>
            <person name="Takaki Y."/>
            <person name="Nagai Y."/>
            <person name="Toyoda A."/>
            <person name="Suzuki Y."/>
            <person name="Arimoto A."/>
            <person name="Ishii H."/>
            <person name="Satoh N."/>
            <person name="Nishiyama T."/>
            <person name="Hasebe M."/>
            <person name="Maruyama T."/>
            <person name="Minagawa J."/>
            <person name="Obokata J."/>
            <person name="Shigenobu S."/>
        </authorList>
    </citation>
    <scope>NUCLEOTIDE SEQUENCE [LARGE SCALE GENOMIC DNA]</scope>
</reference>
<comment type="caution">
    <text evidence="1">The sequence shown here is derived from an EMBL/GenBank/DDBJ whole genome shotgun (WGS) entry which is preliminary data.</text>
</comment>
<evidence type="ECO:0000313" key="2">
    <source>
        <dbReference type="Proteomes" id="UP000762676"/>
    </source>
</evidence>
<accession>A0AAV4HMJ8</accession>
<protein>
    <submittedName>
        <fullName evidence="1">Uncharacterized protein</fullName>
    </submittedName>
</protein>
<keyword evidence="2" id="KW-1185">Reference proteome</keyword>
<dbReference type="EMBL" id="BMAT01009076">
    <property type="protein sequence ID" value="GFR98001.1"/>
    <property type="molecule type" value="Genomic_DNA"/>
</dbReference>
<evidence type="ECO:0000313" key="1">
    <source>
        <dbReference type="EMBL" id="GFR98001.1"/>
    </source>
</evidence>
<dbReference type="AlphaFoldDB" id="A0AAV4HMJ8"/>
<dbReference type="Proteomes" id="UP000762676">
    <property type="component" value="Unassembled WGS sequence"/>
</dbReference>